<reference evidence="2" key="1">
    <citation type="submission" date="2022-01" db="EMBL/GenBank/DDBJ databases">
        <authorList>
            <person name="Braso-Vives M."/>
        </authorList>
    </citation>
    <scope>NUCLEOTIDE SEQUENCE</scope>
</reference>
<dbReference type="SUPFAM" id="SSF56601">
    <property type="entry name" value="beta-lactamase/transpeptidase-like"/>
    <property type="match status" value="1"/>
</dbReference>
<dbReference type="AlphaFoldDB" id="A0A8J9VXB2"/>
<dbReference type="Gene3D" id="3.40.710.10">
    <property type="entry name" value="DD-peptidase/beta-lactamase superfamily"/>
    <property type="match status" value="1"/>
</dbReference>
<organism evidence="2 3">
    <name type="scientific">Branchiostoma lanceolatum</name>
    <name type="common">Common lancelet</name>
    <name type="synonym">Amphioxus lanceolatum</name>
    <dbReference type="NCBI Taxonomy" id="7740"/>
    <lineage>
        <taxon>Eukaryota</taxon>
        <taxon>Metazoa</taxon>
        <taxon>Chordata</taxon>
        <taxon>Cephalochordata</taxon>
        <taxon>Leptocardii</taxon>
        <taxon>Amphioxiformes</taxon>
        <taxon>Branchiostomatidae</taxon>
        <taxon>Branchiostoma</taxon>
    </lineage>
</organism>
<dbReference type="EMBL" id="OV696686">
    <property type="protein sequence ID" value="CAH1225451.1"/>
    <property type="molecule type" value="Genomic_DNA"/>
</dbReference>
<dbReference type="PANTHER" id="PTHR46825:SF15">
    <property type="entry name" value="BETA-LACTAMASE-RELATED DOMAIN-CONTAINING PROTEIN"/>
    <property type="match status" value="1"/>
</dbReference>
<evidence type="ECO:0000259" key="1">
    <source>
        <dbReference type="Pfam" id="PF00144"/>
    </source>
</evidence>
<feature type="domain" description="Beta-lactamase-related" evidence="1">
    <location>
        <begin position="9"/>
        <end position="346"/>
    </location>
</feature>
<evidence type="ECO:0000313" key="3">
    <source>
        <dbReference type="Proteomes" id="UP000838412"/>
    </source>
</evidence>
<accession>A0A8J9VXB2</accession>
<dbReference type="InterPro" id="IPR050491">
    <property type="entry name" value="AmpC-like"/>
</dbReference>
<dbReference type="Pfam" id="PF00144">
    <property type="entry name" value="Beta-lactamase"/>
    <property type="match status" value="1"/>
</dbReference>
<dbReference type="InterPro" id="IPR001466">
    <property type="entry name" value="Beta-lactam-related"/>
</dbReference>
<name>A0A8J9VXB2_BRALA</name>
<dbReference type="PANTHER" id="PTHR46825">
    <property type="entry name" value="D-ALANYL-D-ALANINE-CARBOXYPEPTIDASE/ENDOPEPTIDASE AMPH"/>
    <property type="match status" value="1"/>
</dbReference>
<keyword evidence="3" id="KW-1185">Reference proteome</keyword>
<dbReference type="OrthoDB" id="5946976at2759"/>
<protein>
    <submittedName>
        <fullName evidence="2">Hypp60 protein</fullName>
    </submittedName>
</protein>
<dbReference type="InterPro" id="IPR012338">
    <property type="entry name" value="Beta-lactam/transpept-like"/>
</dbReference>
<gene>
    <name evidence="2" type="primary">Hypp60</name>
    <name evidence="2" type="ORF">BLAG_LOCUS155</name>
</gene>
<dbReference type="Proteomes" id="UP000838412">
    <property type="component" value="Chromosome 1"/>
</dbReference>
<sequence length="443" mass="49862">MACETRRPVGLTVSVVKNGDVVFSKGYGKRDLNQGLPVDNRTLFGVGSISKSFTATLLASILAERDDVTWDTPIVDVLGPDFRFQDEFLTKRTTLRDVLAHRTGLQRFSTRLLQFGMDIDRVELARRVRHFSEVRPFRTAYYYNNFLFALAGHVAERLAGKTFEQLLRERILLPLGMNDTTFVADALEEGNFSNFAQNYVTYSENGHSLAANRESYRIMKLHAPSGGVASNAVDMARYVQLHLGGGKGPDGRTLVPEELIREAHTLQFFKPYQPDREIFRPQYPVGVMNNGEGFGVALGDYRGKDTYYVRYRRMYRSGGFMGFSSLMSLYPDVSGGVFTSFNGPAVPEFVKDVNSIIHYRVADMLLGLDPWLNTTTACSFPQPWATHPVTDVTMPPAPSRDFPRDKRDYEGTFGNSIFGNLTVYLNSTDDTLRFKGPVDLEQH</sequence>
<proteinExistence type="predicted"/>
<evidence type="ECO:0000313" key="2">
    <source>
        <dbReference type="EMBL" id="CAH1225451.1"/>
    </source>
</evidence>